<keyword evidence="3" id="KW-1185">Reference proteome</keyword>
<reference evidence="2 3" key="2">
    <citation type="submission" date="2024-07" db="EMBL/GenBank/DDBJ databases">
        <authorList>
            <person name="Akdeniz Z."/>
        </authorList>
    </citation>
    <scope>NUCLEOTIDE SEQUENCE [LARGE SCALE GENOMIC DNA]</scope>
</reference>
<evidence type="ECO:0000313" key="2">
    <source>
        <dbReference type="EMBL" id="CAL6063642.1"/>
    </source>
</evidence>
<dbReference type="EMBL" id="CAXDID020000247">
    <property type="protein sequence ID" value="CAL6063642.1"/>
    <property type="molecule type" value="Genomic_DNA"/>
</dbReference>
<proteinExistence type="predicted"/>
<dbReference type="AlphaFoldDB" id="A0AA86PVU5"/>
<dbReference type="Proteomes" id="UP001642409">
    <property type="component" value="Unassembled WGS sequence"/>
</dbReference>
<reference evidence="1" key="1">
    <citation type="submission" date="2023-06" db="EMBL/GenBank/DDBJ databases">
        <authorList>
            <person name="Kurt Z."/>
        </authorList>
    </citation>
    <scope>NUCLEOTIDE SEQUENCE</scope>
</reference>
<comment type="caution">
    <text evidence="1">The sequence shown here is derived from an EMBL/GenBank/DDBJ whole genome shotgun (WGS) entry which is preliminary data.</text>
</comment>
<evidence type="ECO:0000313" key="1">
    <source>
        <dbReference type="EMBL" id="CAI9947204.1"/>
    </source>
</evidence>
<accession>A0AA86PVU5</accession>
<protein>
    <submittedName>
        <fullName evidence="2">Hypothetical_protein</fullName>
    </submittedName>
</protein>
<evidence type="ECO:0000313" key="3">
    <source>
        <dbReference type="Proteomes" id="UP001642409"/>
    </source>
</evidence>
<gene>
    <name evidence="1" type="ORF">HINF_LOCUS34849</name>
    <name evidence="2" type="ORF">HINF_LOCUS50970</name>
</gene>
<organism evidence="1">
    <name type="scientific">Hexamita inflata</name>
    <dbReference type="NCBI Taxonomy" id="28002"/>
    <lineage>
        <taxon>Eukaryota</taxon>
        <taxon>Metamonada</taxon>
        <taxon>Diplomonadida</taxon>
        <taxon>Hexamitidae</taxon>
        <taxon>Hexamitinae</taxon>
        <taxon>Hexamita</taxon>
    </lineage>
</organism>
<dbReference type="EMBL" id="CATOUU010000774">
    <property type="protein sequence ID" value="CAI9947204.1"/>
    <property type="molecule type" value="Genomic_DNA"/>
</dbReference>
<name>A0AA86PVU5_9EUKA</name>
<sequence length="138" mass="15335">MQPKSEHCAMTAQCKSITAQLDANIANNVSYVLQQLMNNSTALECNIINNQTLAVQNLISNFSVLDKRVLNNITLVNNQISNQASQISSLQTSLSQTQIDQNSIGIKLTNIQTVLQTMKYVYIDSNRNACDQYGCYKV</sequence>